<dbReference type="OrthoDB" id="10468238at2759"/>
<dbReference type="HOGENOM" id="CLU_103958_0_0_1"/>
<accession>A4S664</accession>
<reference evidence="2 3" key="1">
    <citation type="journal article" date="2007" name="Proc. Natl. Acad. Sci. U.S.A.">
        <title>The tiny eukaryote Ostreococcus provides genomic insights into the paradox of plankton speciation.</title>
        <authorList>
            <person name="Palenik B."/>
            <person name="Grimwood J."/>
            <person name="Aerts A."/>
            <person name="Rouze P."/>
            <person name="Salamov A."/>
            <person name="Putnam N."/>
            <person name="Dupont C."/>
            <person name="Jorgensen R."/>
            <person name="Derelle E."/>
            <person name="Rombauts S."/>
            <person name="Zhou K."/>
            <person name="Otillar R."/>
            <person name="Merchant S.S."/>
            <person name="Podell S."/>
            <person name="Gaasterland T."/>
            <person name="Napoli C."/>
            <person name="Gendler K."/>
            <person name="Manuell A."/>
            <person name="Tai V."/>
            <person name="Vallon O."/>
            <person name="Piganeau G."/>
            <person name="Jancek S."/>
            <person name="Heijde M."/>
            <person name="Jabbari K."/>
            <person name="Bowler C."/>
            <person name="Lohr M."/>
            <person name="Robbens S."/>
            <person name="Werner G."/>
            <person name="Dubchak I."/>
            <person name="Pazour G.J."/>
            <person name="Ren Q."/>
            <person name="Paulsen I."/>
            <person name="Delwiche C."/>
            <person name="Schmutz J."/>
            <person name="Rokhsar D."/>
            <person name="Van de Peer Y."/>
            <person name="Moreau H."/>
            <person name="Grigoriev I.V."/>
        </authorList>
    </citation>
    <scope>NUCLEOTIDE SEQUENCE [LARGE SCALE GENOMIC DNA]</scope>
    <source>
        <strain evidence="2 3">CCE9901</strain>
    </source>
</reference>
<dbReference type="GeneID" id="5005097"/>
<proteinExistence type="predicted"/>
<dbReference type="OMA" id="IARIEVC"/>
<sequence>MKMKKSGKAGKEKKNGPSGKRRHKFSLEAKLGKLVSQKCYEETLRADALGAGLAVLDVTASSTTATKETRQPTALATLGACPLVSPVVLGDATREVPIAVVEICTGKDCRKSGSEAIVDALNAELPRGWKCRGSGKCISSCKRGINARLTTAIGREKFSYLDEKSARALFVPMALATNELNASFDELDDPASKFMTPRERRKSPIVAAAEAISNAVEASHSDVPPGFLPRVQT</sequence>
<organism evidence="2 3">
    <name type="scientific">Ostreococcus lucimarinus (strain CCE9901)</name>
    <dbReference type="NCBI Taxonomy" id="436017"/>
    <lineage>
        <taxon>Eukaryota</taxon>
        <taxon>Viridiplantae</taxon>
        <taxon>Chlorophyta</taxon>
        <taxon>Mamiellophyceae</taxon>
        <taxon>Mamiellales</taxon>
        <taxon>Bathycoccaceae</taxon>
        <taxon>Ostreococcus</taxon>
    </lineage>
</organism>
<evidence type="ECO:0000256" key="1">
    <source>
        <dbReference type="SAM" id="MobiDB-lite"/>
    </source>
</evidence>
<name>A4S664_OSTLU</name>
<dbReference type="EMBL" id="CP000593">
    <property type="protein sequence ID" value="ABO99330.1"/>
    <property type="molecule type" value="Genomic_DNA"/>
</dbReference>
<gene>
    <name evidence="2" type="ORF">OSTLU_25372</name>
</gene>
<keyword evidence="3" id="KW-1185">Reference proteome</keyword>
<dbReference type="CDD" id="cd02980">
    <property type="entry name" value="TRX_Fd_family"/>
    <property type="match status" value="1"/>
</dbReference>
<protein>
    <submittedName>
        <fullName evidence="2">Uncharacterized protein</fullName>
    </submittedName>
</protein>
<evidence type="ECO:0000313" key="2">
    <source>
        <dbReference type="EMBL" id="ABO99330.1"/>
    </source>
</evidence>
<dbReference type="KEGG" id="olu:OSTLU_25372"/>
<dbReference type="AlphaFoldDB" id="A4S664"/>
<dbReference type="RefSeq" id="XP_001421037.1">
    <property type="nucleotide sequence ID" value="XM_001421000.1"/>
</dbReference>
<feature type="region of interest" description="Disordered" evidence="1">
    <location>
        <begin position="1"/>
        <end position="23"/>
    </location>
</feature>
<dbReference type="Proteomes" id="UP000001568">
    <property type="component" value="Chromosome 13"/>
</dbReference>
<evidence type="ECO:0000313" key="3">
    <source>
        <dbReference type="Proteomes" id="UP000001568"/>
    </source>
</evidence>
<dbReference type="Gramene" id="ABO99330">
    <property type="protein sequence ID" value="ABO99330"/>
    <property type="gene ID" value="OSTLU_25372"/>
</dbReference>